<dbReference type="EMBL" id="CAADRN010000325">
    <property type="protein sequence ID" value="VFU18112.1"/>
    <property type="molecule type" value="Genomic_DNA"/>
</dbReference>
<reference evidence="1" key="1">
    <citation type="submission" date="2019-03" db="EMBL/GenBank/DDBJ databases">
        <authorList>
            <person name="Hao L."/>
        </authorList>
    </citation>
    <scope>NUCLEOTIDE SEQUENCE</scope>
</reference>
<protein>
    <submittedName>
        <fullName evidence="1">Uncharacterized protein</fullName>
    </submittedName>
</protein>
<proteinExistence type="predicted"/>
<sequence>MGLAMHSSYYVTVQAGFMGLDNSRYINL</sequence>
<accession>A0A485M695</accession>
<gene>
    <name evidence="1" type="ORF">SCFA_3910005</name>
</gene>
<dbReference type="AlphaFoldDB" id="A0A485M695"/>
<organism evidence="1">
    <name type="scientific">anaerobic digester metagenome</name>
    <dbReference type="NCBI Taxonomy" id="1263854"/>
    <lineage>
        <taxon>unclassified sequences</taxon>
        <taxon>metagenomes</taxon>
        <taxon>ecological metagenomes</taxon>
    </lineage>
</organism>
<evidence type="ECO:0000313" key="1">
    <source>
        <dbReference type="EMBL" id="VFU18112.1"/>
    </source>
</evidence>
<name>A0A485M695_9ZZZZ</name>